<dbReference type="Proteomes" id="UP000647587">
    <property type="component" value="Unassembled WGS sequence"/>
</dbReference>
<proteinExistence type="predicted"/>
<protein>
    <submittedName>
        <fullName evidence="2">PadR family transcriptional regulator</fullName>
    </submittedName>
</protein>
<feature type="domain" description="Transcription regulator PadR N-terminal" evidence="1">
    <location>
        <begin position="21"/>
        <end position="97"/>
    </location>
</feature>
<dbReference type="PANTHER" id="PTHR33169">
    <property type="entry name" value="PADR-FAMILY TRANSCRIPTIONAL REGULATOR"/>
    <property type="match status" value="1"/>
</dbReference>
<name>A0ABQ2F0E3_9DEIO</name>
<keyword evidence="3" id="KW-1185">Reference proteome</keyword>
<evidence type="ECO:0000259" key="1">
    <source>
        <dbReference type="Pfam" id="PF03551"/>
    </source>
</evidence>
<sequence length="119" mass="13314">MSDQHPSPHDLLPLTPAVLHILLALADGEKHGYTIMKAVETHSEGQTRMGPGTLYGTLKRLLTTRLVQESDERPDPSLDDQRRRYYSLTSFGQRVLNEEVERLGRLVQAARRTPALGGL</sequence>
<reference evidence="3" key="1">
    <citation type="journal article" date="2019" name="Int. J. Syst. Evol. Microbiol.">
        <title>The Global Catalogue of Microorganisms (GCM) 10K type strain sequencing project: providing services to taxonomists for standard genome sequencing and annotation.</title>
        <authorList>
            <consortium name="The Broad Institute Genomics Platform"/>
            <consortium name="The Broad Institute Genome Sequencing Center for Infectious Disease"/>
            <person name="Wu L."/>
            <person name="Ma J."/>
        </authorList>
    </citation>
    <scope>NUCLEOTIDE SEQUENCE [LARGE SCALE GENOMIC DNA]</scope>
    <source>
        <strain evidence="3">JCM 30331</strain>
    </source>
</reference>
<dbReference type="RefSeq" id="WP_189010344.1">
    <property type="nucleotide sequence ID" value="NZ_BMPP01000014.1"/>
</dbReference>
<dbReference type="InterPro" id="IPR005149">
    <property type="entry name" value="Tscrpt_reg_PadR_N"/>
</dbReference>
<accession>A0ABQ2F0E3</accession>
<dbReference type="InterPro" id="IPR036388">
    <property type="entry name" value="WH-like_DNA-bd_sf"/>
</dbReference>
<dbReference type="PANTHER" id="PTHR33169:SF13">
    <property type="entry name" value="PADR-FAMILY TRANSCRIPTIONAL REGULATOR"/>
    <property type="match status" value="1"/>
</dbReference>
<gene>
    <name evidence="2" type="ORF">GCM10008955_30610</name>
</gene>
<dbReference type="SUPFAM" id="SSF46785">
    <property type="entry name" value="Winged helix' DNA-binding domain"/>
    <property type="match status" value="1"/>
</dbReference>
<evidence type="ECO:0000313" key="2">
    <source>
        <dbReference type="EMBL" id="GGK34460.1"/>
    </source>
</evidence>
<dbReference type="EMBL" id="BMPP01000014">
    <property type="protein sequence ID" value="GGK34460.1"/>
    <property type="molecule type" value="Genomic_DNA"/>
</dbReference>
<dbReference type="Gene3D" id="1.10.10.10">
    <property type="entry name" value="Winged helix-like DNA-binding domain superfamily/Winged helix DNA-binding domain"/>
    <property type="match status" value="1"/>
</dbReference>
<evidence type="ECO:0000313" key="3">
    <source>
        <dbReference type="Proteomes" id="UP000647587"/>
    </source>
</evidence>
<dbReference type="Pfam" id="PF03551">
    <property type="entry name" value="PadR"/>
    <property type="match status" value="1"/>
</dbReference>
<dbReference type="InterPro" id="IPR036390">
    <property type="entry name" value="WH_DNA-bd_sf"/>
</dbReference>
<comment type="caution">
    <text evidence="2">The sequence shown here is derived from an EMBL/GenBank/DDBJ whole genome shotgun (WGS) entry which is preliminary data.</text>
</comment>
<dbReference type="InterPro" id="IPR052509">
    <property type="entry name" value="Metal_resp_DNA-bind_regulator"/>
</dbReference>
<organism evidence="2 3">
    <name type="scientific">Deinococcus malanensis</name>
    <dbReference type="NCBI Taxonomy" id="1706855"/>
    <lineage>
        <taxon>Bacteria</taxon>
        <taxon>Thermotogati</taxon>
        <taxon>Deinococcota</taxon>
        <taxon>Deinococci</taxon>
        <taxon>Deinococcales</taxon>
        <taxon>Deinococcaceae</taxon>
        <taxon>Deinococcus</taxon>
    </lineage>
</organism>